<dbReference type="InterPro" id="IPR013083">
    <property type="entry name" value="Znf_RING/FYVE/PHD"/>
</dbReference>
<evidence type="ECO:0000313" key="6">
    <source>
        <dbReference type="Proteomes" id="UP000054248"/>
    </source>
</evidence>
<accession>A0A0C3QNG6</accession>
<keyword evidence="1" id="KW-0479">Metal-binding</keyword>
<dbReference type="AlphaFoldDB" id="A0A0C3QNG6"/>
<keyword evidence="6" id="KW-1185">Reference proteome</keyword>
<dbReference type="OrthoDB" id="8062037at2759"/>
<protein>
    <recommendedName>
        <fullName evidence="4">RING-type domain-containing protein</fullName>
    </recommendedName>
</protein>
<dbReference type="InterPro" id="IPR001841">
    <property type="entry name" value="Znf_RING"/>
</dbReference>
<evidence type="ECO:0000259" key="4">
    <source>
        <dbReference type="PROSITE" id="PS50089"/>
    </source>
</evidence>
<sequence length="912" mass="98651">MDAPPNHSGDLSHEDHIQINDGMEGSRNAEIAPYDSPQDTVSSASHRPAGEDADADNETSDSEHDGVQGSFPNQEEQDPTNRRYYPETLVFPAPAPDELGGTGSTRTINDAQVNGDDSDGPPGLSSVSGSTDIGEESGDDLNNDDQMPELQPIGFYSNPAGAINPSREHGTTSQNNMSPNEPAQNEATRSSIQRNDPFRLGAQDAGANRSMFPDRFSAFMEEVYRTLGDLRDSGTTASNRAQEIVEKMHVLNKEELRRFQSLIMLQADNEEDRKEISAEEGKGKEKDHDSRSSMESDGSGPSAHSQDKRRIIALPCTHVFHSTCLVPWFVRSATCPECRFDLDPSRRIAAASNPVPPRPGMSRDIYDLHNRPRRNEDQSGLPASTSAGRSRSLPRDGSNDLVAGIMPPESFQSGSNPEEQAPSNPTSQPAGIFPVENMVSSRETPEPPDRQETATVGATNHQEAANETLNGRADEDIGRGSNQRPLDLRSPAQQDGDLSPNPRPGPSIQVVDTTTRSPIGNSAGPHGHASSHVSERLSGIRDSLNGVQSRIRSVENRLEGVEGRLRGIDGRSGVRSNALDSARALNNRQDVGLFNVGSREEAIRRLRSLATEDSSTNRPLPASADLPAATMQTTVGGQLNERRRQMRDESSPRPPSEINQFPIPTPSSSTTTEEPIVDPSVIIRSPEVPTPTTTFSNAPARQSDRVRTSVPGGEGSPLDQGTSMPSIAPALETETGDEDTARLEQEIRELEEQLESDRLYVQIGDNALQRLSGMMNNLSRVLREAALQEQVFSQAIDALQVHSQGQPSGSPGLGTTSSDTQIDSRTSEQIGNMAAVPVSSDDVQRALNHDPPQGSDPRDYLPPPGRMTFEEMLISKEKEQGLRCPGICGKLLEEGGCSCPTKEQRGKGEKSE</sequence>
<evidence type="ECO:0000256" key="1">
    <source>
        <dbReference type="PROSITE-ProRule" id="PRU00175"/>
    </source>
</evidence>
<dbReference type="HOGENOM" id="CLU_318897_0_0_1"/>
<feature type="region of interest" description="Disordered" evidence="3">
    <location>
        <begin position="802"/>
        <end position="822"/>
    </location>
</feature>
<feature type="region of interest" description="Disordered" evidence="3">
    <location>
        <begin position="609"/>
        <end position="726"/>
    </location>
</feature>
<feature type="compositionally biased region" description="Polar residues" evidence="3">
    <location>
        <begin position="453"/>
        <end position="469"/>
    </location>
</feature>
<dbReference type="SUPFAM" id="SSF57850">
    <property type="entry name" value="RING/U-box"/>
    <property type="match status" value="1"/>
</dbReference>
<evidence type="ECO:0000256" key="2">
    <source>
        <dbReference type="SAM" id="Coils"/>
    </source>
</evidence>
<reference evidence="6" key="2">
    <citation type="submission" date="2015-01" db="EMBL/GenBank/DDBJ databases">
        <title>Evolutionary Origins and Diversification of the Mycorrhizal Mutualists.</title>
        <authorList>
            <consortium name="DOE Joint Genome Institute"/>
            <consortium name="Mycorrhizal Genomics Consortium"/>
            <person name="Kohler A."/>
            <person name="Kuo A."/>
            <person name="Nagy L.G."/>
            <person name="Floudas D."/>
            <person name="Copeland A."/>
            <person name="Barry K.W."/>
            <person name="Cichocki N."/>
            <person name="Veneault-Fourrey C."/>
            <person name="LaButti K."/>
            <person name="Lindquist E.A."/>
            <person name="Lipzen A."/>
            <person name="Lundell T."/>
            <person name="Morin E."/>
            <person name="Murat C."/>
            <person name="Riley R."/>
            <person name="Ohm R."/>
            <person name="Sun H."/>
            <person name="Tunlid A."/>
            <person name="Henrissat B."/>
            <person name="Grigoriev I.V."/>
            <person name="Hibbett D.S."/>
            <person name="Martin F."/>
        </authorList>
    </citation>
    <scope>NUCLEOTIDE SEQUENCE [LARGE SCALE GENOMIC DNA]</scope>
    <source>
        <strain evidence="6">MUT 4182</strain>
    </source>
</reference>
<feature type="compositionally biased region" description="Polar residues" evidence="3">
    <location>
        <begin position="410"/>
        <end position="429"/>
    </location>
</feature>
<feature type="region of interest" description="Disordered" evidence="3">
    <location>
        <begin position="270"/>
        <end position="306"/>
    </location>
</feature>
<keyword evidence="2" id="KW-0175">Coiled coil</keyword>
<reference evidence="5 6" key="1">
    <citation type="submission" date="2014-04" db="EMBL/GenBank/DDBJ databases">
        <authorList>
            <consortium name="DOE Joint Genome Institute"/>
            <person name="Kuo A."/>
            <person name="Girlanda M."/>
            <person name="Perotto S."/>
            <person name="Kohler A."/>
            <person name="Nagy L.G."/>
            <person name="Floudas D."/>
            <person name="Copeland A."/>
            <person name="Barry K.W."/>
            <person name="Cichocki N."/>
            <person name="Veneault-Fourrey C."/>
            <person name="LaButti K."/>
            <person name="Lindquist E.A."/>
            <person name="Lipzen A."/>
            <person name="Lundell T."/>
            <person name="Morin E."/>
            <person name="Murat C."/>
            <person name="Sun H."/>
            <person name="Tunlid A."/>
            <person name="Henrissat B."/>
            <person name="Grigoriev I.V."/>
            <person name="Hibbett D.S."/>
            <person name="Martin F."/>
            <person name="Nordberg H.P."/>
            <person name="Cantor M.N."/>
            <person name="Hua S.X."/>
        </authorList>
    </citation>
    <scope>NUCLEOTIDE SEQUENCE [LARGE SCALE GENOMIC DNA]</scope>
    <source>
        <strain evidence="5 6">MUT 4182</strain>
    </source>
</reference>
<feature type="compositionally biased region" description="Polar residues" evidence="3">
    <location>
        <begin position="171"/>
        <end position="194"/>
    </location>
</feature>
<feature type="compositionally biased region" description="Acidic residues" evidence="3">
    <location>
        <begin position="133"/>
        <end position="147"/>
    </location>
</feature>
<gene>
    <name evidence="5" type="ORF">M407DRAFT_21336</name>
</gene>
<feature type="compositionally biased region" description="Low complexity" evidence="3">
    <location>
        <begin position="803"/>
        <end position="818"/>
    </location>
</feature>
<feature type="compositionally biased region" description="Basic and acidic residues" evidence="3">
    <location>
        <begin position="443"/>
        <end position="452"/>
    </location>
</feature>
<feature type="compositionally biased region" description="Polar residues" evidence="3">
    <location>
        <begin position="510"/>
        <end position="520"/>
    </location>
</feature>
<keyword evidence="1" id="KW-0863">Zinc-finger</keyword>
<evidence type="ECO:0000313" key="5">
    <source>
        <dbReference type="EMBL" id="KIO29601.1"/>
    </source>
</evidence>
<dbReference type="Gene3D" id="3.30.40.10">
    <property type="entry name" value="Zinc/RING finger domain, C3HC4 (zinc finger)"/>
    <property type="match status" value="1"/>
</dbReference>
<feature type="region of interest" description="Disordered" evidence="3">
    <location>
        <begin position="1"/>
        <end position="195"/>
    </location>
</feature>
<evidence type="ECO:0000256" key="3">
    <source>
        <dbReference type="SAM" id="MobiDB-lite"/>
    </source>
</evidence>
<feature type="compositionally biased region" description="Basic and acidic residues" evidence="3">
    <location>
        <begin position="364"/>
        <end position="377"/>
    </location>
</feature>
<dbReference type="PROSITE" id="PS50089">
    <property type="entry name" value="ZF_RING_2"/>
    <property type="match status" value="1"/>
</dbReference>
<feature type="coiled-coil region" evidence="2">
    <location>
        <begin position="733"/>
        <end position="760"/>
    </location>
</feature>
<feature type="domain" description="RING-type" evidence="4">
    <location>
        <begin position="314"/>
        <end position="339"/>
    </location>
</feature>
<dbReference type="Proteomes" id="UP000054248">
    <property type="component" value="Unassembled WGS sequence"/>
</dbReference>
<feature type="compositionally biased region" description="Polar residues" evidence="3">
    <location>
        <begin position="690"/>
        <end position="700"/>
    </location>
</feature>
<proteinExistence type="predicted"/>
<organism evidence="5 6">
    <name type="scientific">Tulasnella calospora MUT 4182</name>
    <dbReference type="NCBI Taxonomy" id="1051891"/>
    <lineage>
        <taxon>Eukaryota</taxon>
        <taxon>Fungi</taxon>
        <taxon>Dikarya</taxon>
        <taxon>Basidiomycota</taxon>
        <taxon>Agaricomycotina</taxon>
        <taxon>Agaricomycetes</taxon>
        <taxon>Cantharellales</taxon>
        <taxon>Tulasnellaceae</taxon>
        <taxon>Tulasnella</taxon>
    </lineage>
</organism>
<feature type="region of interest" description="Disordered" evidence="3">
    <location>
        <begin position="844"/>
        <end position="866"/>
    </location>
</feature>
<dbReference type="STRING" id="1051891.A0A0C3QNG6"/>
<dbReference type="EMBL" id="KN822981">
    <property type="protein sequence ID" value="KIO29601.1"/>
    <property type="molecule type" value="Genomic_DNA"/>
</dbReference>
<dbReference type="Pfam" id="PF13639">
    <property type="entry name" value="zf-RING_2"/>
    <property type="match status" value="1"/>
</dbReference>
<feature type="compositionally biased region" description="Acidic residues" evidence="3">
    <location>
        <begin position="51"/>
        <end position="60"/>
    </location>
</feature>
<feature type="compositionally biased region" description="Basic and acidic residues" evidence="3">
    <location>
        <begin position="271"/>
        <end position="294"/>
    </location>
</feature>
<name>A0A0C3QNG6_9AGAM</name>
<keyword evidence="1" id="KW-0862">Zinc</keyword>
<dbReference type="GO" id="GO:0008270">
    <property type="term" value="F:zinc ion binding"/>
    <property type="evidence" value="ECO:0007669"/>
    <property type="project" value="UniProtKB-KW"/>
</dbReference>
<feature type="compositionally biased region" description="Basic and acidic residues" evidence="3">
    <location>
        <begin position="640"/>
        <end position="651"/>
    </location>
</feature>
<feature type="region of interest" description="Disordered" evidence="3">
    <location>
        <begin position="349"/>
        <end position="536"/>
    </location>
</feature>